<protein>
    <submittedName>
        <fullName evidence="10">Acyl-CoA dehydrogenase</fullName>
    </submittedName>
</protein>
<dbReference type="Pfam" id="PF02771">
    <property type="entry name" value="Acyl-CoA_dh_N"/>
    <property type="match status" value="1"/>
</dbReference>
<evidence type="ECO:0000256" key="2">
    <source>
        <dbReference type="ARBA" id="ARBA00009347"/>
    </source>
</evidence>
<comment type="caution">
    <text evidence="10">The sequence shown here is derived from an EMBL/GenBank/DDBJ whole genome shotgun (WGS) entry which is preliminary data.</text>
</comment>
<dbReference type="EMBL" id="SHNN01000002">
    <property type="protein sequence ID" value="MCX2981059.1"/>
    <property type="molecule type" value="Genomic_DNA"/>
</dbReference>
<dbReference type="InterPro" id="IPR036250">
    <property type="entry name" value="AcylCo_DH-like_C"/>
</dbReference>
<evidence type="ECO:0000256" key="5">
    <source>
        <dbReference type="ARBA" id="ARBA00023002"/>
    </source>
</evidence>
<dbReference type="InterPro" id="IPR046373">
    <property type="entry name" value="Acyl-CoA_Oxase/DH_mid-dom_sf"/>
</dbReference>
<evidence type="ECO:0000313" key="11">
    <source>
        <dbReference type="Proteomes" id="UP001143362"/>
    </source>
</evidence>
<dbReference type="Gene3D" id="1.10.540.10">
    <property type="entry name" value="Acyl-CoA dehydrogenase/oxidase, N-terminal domain"/>
    <property type="match status" value="1"/>
</dbReference>
<dbReference type="InterPro" id="IPR009100">
    <property type="entry name" value="AcylCoA_DH/oxidase_NM_dom_sf"/>
</dbReference>
<comment type="similarity">
    <text evidence="2 6">Belongs to the acyl-CoA dehydrogenase family.</text>
</comment>
<keyword evidence="11" id="KW-1185">Reference proteome</keyword>
<keyword evidence="5 6" id="KW-0560">Oxidoreductase</keyword>
<dbReference type="InterPro" id="IPR037069">
    <property type="entry name" value="AcylCoA_DH/ox_N_sf"/>
</dbReference>
<keyword evidence="4 6" id="KW-0274">FAD</keyword>
<evidence type="ECO:0000256" key="1">
    <source>
        <dbReference type="ARBA" id="ARBA00001974"/>
    </source>
</evidence>
<dbReference type="Gene3D" id="1.20.140.10">
    <property type="entry name" value="Butyryl-CoA Dehydrogenase, subunit A, domain 3"/>
    <property type="match status" value="1"/>
</dbReference>
<dbReference type="Gene3D" id="2.40.110.10">
    <property type="entry name" value="Butyryl-CoA Dehydrogenase, subunit A, domain 2"/>
    <property type="match status" value="1"/>
</dbReference>
<feature type="domain" description="Acyl-CoA dehydrogenase/oxidase C-terminal" evidence="7">
    <location>
        <begin position="228"/>
        <end position="371"/>
    </location>
</feature>
<evidence type="ECO:0000259" key="8">
    <source>
        <dbReference type="Pfam" id="PF02770"/>
    </source>
</evidence>
<evidence type="ECO:0000259" key="9">
    <source>
        <dbReference type="Pfam" id="PF02771"/>
    </source>
</evidence>
<gene>
    <name evidence="10" type="ORF">EYC98_09305</name>
</gene>
<dbReference type="InterPro" id="IPR013786">
    <property type="entry name" value="AcylCoA_DH/ox_N"/>
</dbReference>
<evidence type="ECO:0000256" key="4">
    <source>
        <dbReference type="ARBA" id="ARBA00022827"/>
    </source>
</evidence>
<evidence type="ECO:0000313" key="10">
    <source>
        <dbReference type="EMBL" id="MCX2981059.1"/>
    </source>
</evidence>
<dbReference type="Pfam" id="PF00441">
    <property type="entry name" value="Acyl-CoA_dh_1"/>
    <property type="match status" value="1"/>
</dbReference>
<dbReference type="InterPro" id="IPR009075">
    <property type="entry name" value="AcylCo_DH/oxidase_C"/>
</dbReference>
<dbReference type="Proteomes" id="UP001143362">
    <property type="component" value="Unassembled WGS sequence"/>
</dbReference>
<dbReference type="PANTHER" id="PTHR43884">
    <property type="entry name" value="ACYL-COA DEHYDROGENASE"/>
    <property type="match status" value="1"/>
</dbReference>
<dbReference type="SUPFAM" id="SSF56645">
    <property type="entry name" value="Acyl-CoA dehydrogenase NM domain-like"/>
    <property type="match status" value="1"/>
</dbReference>
<reference evidence="10" key="1">
    <citation type="submission" date="2019-02" db="EMBL/GenBank/DDBJ databases">
        <authorList>
            <person name="Li S.-H."/>
        </authorList>
    </citation>
    <scope>NUCLEOTIDE SEQUENCE</scope>
    <source>
        <strain evidence="10">IMCC14734</strain>
    </source>
</reference>
<evidence type="ECO:0000259" key="7">
    <source>
        <dbReference type="Pfam" id="PF00441"/>
    </source>
</evidence>
<feature type="domain" description="Acyl-CoA oxidase/dehydrogenase middle" evidence="8">
    <location>
        <begin position="133"/>
        <end position="216"/>
    </location>
</feature>
<comment type="cofactor">
    <cofactor evidence="1 6">
        <name>FAD</name>
        <dbReference type="ChEBI" id="CHEBI:57692"/>
    </cofactor>
</comment>
<accession>A0ABT3TI15</accession>
<dbReference type="SUPFAM" id="SSF47203">
    <property type="entry name" value="Acyl-CoA dehydrogenase C-terminal domain-like"/>
    <property type="match status" value="1"/>
</dbReference>
<sequence length="379" mass="40548">MSLVLNEEQTLLQSTARDFLLTNSPVDEFRKLRDSRDALGYSAELWQQIADLGWAGIIIPEQYGGLEFGFQGLAAIIEETGHTLLASPLISSSVLSASALVLGGNEKQKNDFLPQLANGSITLALALEDGNHHDPLGVTTSANPSDGGWLVNGRKVFVMDGHSADQLILVARTSGAAGESQGLSLFLVDAASAGITRTRTTMVDGRNAANIELENVAVGADQLLGTVDDGWTILEPVLDRGRIALAAELLGSAWEAFNRTVEYLKEREQFGVKIGSFQALQHRASIMYTELELSNSVVMHAASAVDDDPAGLPAIASLAKARMNDVSKLVTNEAVQMHGGIGVTDELDIGLFLKRSRVAMQLLGDSGYHKDRYATLNGY</sequence>
<dbReference type="InterPro" id="IPR006091">
    <property type="entry name" value="Acyl-CoA_Oxase/DH_mid-dom"/>
</dbReference>
<dbReference type="CDD" id="cd00567">
    <property type="entry name" value="ACAD"/>
    <property type="match status" value="1"/>
</dbReference>
<dbReference type="Pfam" id="PF02770">
    <property type="entry name" value="Acyl-CoA_dh_M"/>
    <property type="match status" value="1"/>
</dbReference>
<name>A0ABT3TI15_9GAMM</name>
<dbReference type="RefSeq" id="WP_279245075.1">
    <property type="nucleotide sequence ID" value="NZ_SHNN01000002.1"/>
</dbReference>
<keyword evidence="3 6" id="KW-0285">Flavoprotein</keyword>
<organism evidence="10 11">
    <name type="scientific">Candidatus Litorirhabdus singularis</name>
    <dbReference type="NCBI Taxonomy" id="2518993"/>
    <lineage>
        <taxon>Bacteria</taxon>
        <taxon>Pseudomonadati</taxon>
        <taxon>Pseudomonadota</taxon>
        <taxon>Gammaproteobacteria</taxon>
        <taxon>Cellvibrionales</taxon>
        <taxon>Halieaceae</taxon>
        <taxon>Candidatus Litorirhabdus</taxon>
    </lineage>
</organism>
<feature type="domain" description="Acyl-CoA dehydrogenase/oxidase N-terminal" evidence="9">
    <location>
        <begin position="6"/>
        <end position="119"/>
    </location>
</feature>
<evidence type="ECO:0000256" key="3">
    <source>
        <dbReference type="ARBA" id="ARBA00022630"/>
    </source>
</evidence>
<evidence type="ECO:0000256" key="6">
    <source>
        <dbReference type="RuleBase" id="RU362125"/>
    </source>
</evidence>
<proteinExistence type="inferred from homology"/>
<dbReference type="PANTHER" id="PTHR43884:SF20">
    <property type="entry name" value="ACYL-COA DEHYDROGENASE FADE28"/>
    <property type="match status" value="1"/>
</dbReference>